<dbReference type="RefSeq" id="WP_044385187.1">
    <property type="nucleotide sequence ID" value="NZ_CP010849.1"/>
</dbReference>
<dbReference type="HOGENOM" id="CLU_027389_2_3_11"/>
<dbReference type="PANTHER" id="PTHR42905:SF16">
    <property type="entry name" value="CARBOXYPHOSPHONOENOLPYRUVATE PHOSPHONOMUTASE-LIKE PROTEIN (AFU_ORTHOLOGUE AFUA_5G07230)"/>
    <property type="match status" value="1"/>
</dbReference>
<dbReference type="InterPro" id="IPR040442">
    <property type="entry name" value="Pyrv_kinase-like_dom_sf"/>
</dbReference>
<dbReference type="AlphaFoldDB" id="A0A0C5G801"/>
<dbReference type="CDD" id="cd00377">
    <property type="entry name" value="ICL_PEPM"/>
    <property type="match status" value="1"/>
</dbReference>
<dbReference type="InterPro" id="IPR039556">
    <property type="entry name" value="ICL/PEPM"/>
</dbReference>
<dbReference type="Proteomes" id="UP000032234">
    <property type="component" value="Chromosome"/>
</dbReference>
<organism evidence="1 2">
    <name type="scientific">Streptomyces cyaneogriseus subsp. noncyanogenus</name>
    <dbReference type="NCBI Taxonomy" id="477245"/>
    <lineage>
        <taxon>Bacteria</taxon>
        <taxon>Bacillati</taxon>
        <taxon>Actinomycetota</taxon>
        <taxon>Actinomycetes</taxon>
        <taxon>Kitasatosporales</taxon>
        <taxon>Streptomycetaceae</taxon>
        <taxon>Streptomyces</taxon>
    </lineage>
</organism>
<proteinExistence type="predicted"/>
<dbReference type="InterPro" id="IPR015813">
    <property type="entry name" value="Pyrv/PenolPyrv_kinase-like_dom"/>
</dbReference>
<dbReference type="OrthoDB" id="9780430at2"/>
<evidence type="ECO:0000313" key="1">
    <source>
        <dbReference type="EMBL" id="AJP04454.1"/>
    </source>
</evidence>
<dbReference type="GO" id="GO:0003824">
    <property type="term" value="F:catalytic activity"/>
    <property type="evidence" value="ECO:0007669"/>
    <property type="project" value="InterPro"/>
</dbReference>
<gene>
    <name evidence="1" type="ORF">TU94_26325</name>
</gene>
<sequence length="275" mass="27865">MSDSVRHDPAAAAAGFAALHRAGDPLVLPNAWDHASACLLAARGFPAIGTTSLGVAAAAGLPDGTSATREETLRLALALGSEPFLLSVDAEGGFSDDPDEVAAFARELAAVGAVGINLEDGRGSVRRHAAKIAAVKSAAPGLFVNARTDTFWLGEGDGDADLGATLRRLDAYQEAGADGVFVPGLTDAGRIAALVDALDVPLNILYSPTGPPLPHLTDLGVRRISVGSLLYRRALGAAVEAMADVRAGREAAGAAPTYAEVRALGEGRGEGRGEG</sequence>
<protein>
    <submittedName>
        <fullName evidence="1">Phosphonomutase</fullName>
    </submittedName>
</protein>
<evidence type="ECO:0000313" key="2">
    <source>
        <dbReference type="Proteomes" id="UP000032234"/>
    </source>
</evidence>
<dbReference type="Gene3D" id="3.20.20.60">
    <property type="entry name" value="Phosphoenolpyruvate-binding domains"/>
    <property type="match status" value="1"/>
</dbReference>
<name>A0A0C5G801_9ACTN</name>
<dbReference type="SUPFAM" id="SSF51621">
    <property type="entry name" value="Phosphoenolpyruvate/pyruvate domain"/>
    <property type="match status" value="1"/>
</dbReference>
<keyword evidence="2" id="KW-1185">Reference proteome</keyword>
<reference evidence="1 2" key="1">
    <citation type="submission" date="2015-02" db="EMBL/GenBank/DDBJ databases">
        <title>Genome sequence of thermotolerant Streptomyces cyaneogriseus subsp. Noncyanogenus NMWT1, the producer of nematocidal antibiotics nemadectin.</title>
        <authorList>
            <person name="Wang H."/>
            <person name="Li C."/>
            <person name="Xiang W."/>
            <person name="Wang X."/>
        </authorList>
    </citation>
    <scope>NUCLEOTIDE SEQUENCE [LARGE SCALE GENOMIC DNA]</scope>
    <source>
        <strain evidence="1 2">NMWT 1</strain>
    </source>
</reference>
<dbReference type="Pfam" id="PF13714">
    <property type="entry name" value="PEP_mutase"/>
    <property type="match status" value="1"/>
</dbReference>
<dbReference type="PATRIC" id="fig|477245.3.peg.5570"/>
<accession>A0A0C5G801</accession>
<dbReference type="KEGG" id="scw:TU94_26325"/>
<dbReference type="STRING" id="477245.TU94_26325"/>
<dbReference type="PANTHER" id="PTHR42905">
    <property type="entry name" value="PHOSPHOENOLPYRUVATE CARBOXYLASE"/>
    <property type="match status" value="1"/>
</dbReference>
<dbReference type="EMBL" id="CP010849">
    <property type="protein sequence ID" value="AJP04454.1"/>
    <property type="molecule type" value="Genomic_DNA"/>
</dbReference>